<comment type="caution">
    <text evidence="1">The sequence shown here is derived from an EMBL/GenBank/DDBJ whole genome shotgun (WGS) entry which is preliminary data.</text>
</comment>
<keyword evidence="2" id="KW-1185">Reference proteome</keyword>
<protein>
    <submittedName>
        <fullName evidence="1">Uncharacterized protein</fullName>
    </submittedName>
</protein>
<dbReference type="EMBL" id="JAFCMP010000009">
    <property type="protein sequence ID" value="KAG5192202.1"/>
    <property type="molecule type" value="Genomic_DNA"/>
</dbReference>
<dbReference type="AlphaFoldDB" id="A0A835ZHC6"/>
<evidence type="ECO:0000313" key="2">
    <source>
        <dbReference type="Proteomes" id="UP000664859"/>
    </source>
</evidence>
<organism evidence="1 2">
    <name type="scientific">Tribonema minus</name>
    <dbReference type="NCBI Taxonomy" id="303371"/>
    <lineage>
        <taxon>Eukaryota</taxon>
        <taxon>Sar</taxon>
        <taxon>Stramenopiles</taxon>
        <taxon>Ochrophyta</taxon>
        <taxon>PX clade</taxon>
        <taxon>Xanthophyceae</taxon>
        <taxon>Tribonematales</taxon>
        <taxon>Tribonemataceae</taxon>
        <taxon>Tribonema</taxon>
    </lineage>
</organism>
<reference evidence="1" key="1">
    <citation type="submission" date="2021-02" db="EMBL/GenBank/DDBJ databases">
        <title>First Annotated Genome of the Yellow-green Alga Tribonema minus.</title>
        <authorList>
            <person name="Mahan K.M."/>
        </authorList>
    </citation>
    <scope>NUCLEOTIDE SEQUENCE</scope>
    <source>
        <strain evidence="1">UTEX B ZZ1240</strain>
    </source>
</reference>
<evidence type="ECO:0000313" key="1">
    <source>
        <dbReference type="EMBL" id="KAG5192202.1"/>
    </source>
</evidence>
<sequence>MTRKLDEFMRAMNTRGDADEEVRGVIERTSSMKPSYALSILVDFVRFAGAINSAQEPRACILRYCTSLREIATSTECPPEARRLMDAIVGALLAWHSGDDLAHTMAGVTFRKAFSCSGSDVPAYTATSFFGGSALKVMKKKAAASEDADCPNRFLLDLLSTPQSEQQLRTEVFRAGCACAEASESSRSLGFEPLYKKGGVHDDVWRTIGARVYGVEDPEVVRWTVVVSDLTGDCDRVRALIAILSFLMYFKYLRKHATETIAKFGDDVEGVGTPDEPAERADETHPRPIADIGAWASANPSRVRVIKTE</sequence>
<proteinExistence type="predicted"/>
<gene>
    <name evidence="1" type="ORF">JKP88DRAFT_251020</name>
</gene>
<name>A0A835ZHC6_9STRA</name>
<accession>A0A835ZHC6</accession>
<dbReference type="Proteomes" id="UP000664859">
    <property type="component" value="Unassembled WGS sequence"/>
</dbReference>